<evidence type="ECO:0000313" key="2">
    <source>
        <dbReference type="EMBL" id="RBP44285.1"/>
    </source>
</evidence>
<sequence>MLVRSLGMSTKRELIEPHKGDKRYVRRDSHGRFVESDDVSRSLSMDRRIKAKHKAKHGQGDRGD</sequence>
<keyword evidence="3" id="KW-1185">Reference proteome</keyword>
<feature type="region of interest" description="Disordered" evidence="1">
    <location>
        <begin position="1"/>
        <end position="64"/>
    </location>
</feature>
<name>A0A366HNY4_9BACT</name>
<proteinExistence type="predicted"/>
<gene>
    <name evidence="2" type="ORF">DES53_104104</name>
</gene>
<reference evidence="2 3" key="1">
    <citation type="submission" date="2018-06" db="EMBL/GenBank/DDBJ databases">
        <title>Genomic Encyclopedia of Type Strains, Phase IV (KMG-IV): sequencing the most valuable type-strain genomes for metagenomic binning, comparative biology and taxonomic classification.</title>
        <authorList>
            <person name="Goeker M."/>
        </authorList>
    </citation>
    <scope>NUCLEOTIDE SEQUENCE [LARGE SCALE GENOMIC DNA]</scope>
    <source>
        <strain evidence="2 3">DSM 25532</strain>
    </source>
</reference>
<accession>A0A366HNY4</accession>
<evidence type="ECO:0000313" key="3">
    <source>
        <dbReference type="Proteomes" id="UP000253426"/>
    </source>
</evidence>
<comment type="caution">
    <text evidence="2">The sequence shown here is derived from an EMBL/GenBank/DDBJ whole genome shotgun (WGS) entry which is preliminary data.</text>
</comment>
<dbReference type="EMBL" id="QNRR01000004">
    <property type="protein sequence ID" value="RBP44285.1"/>
    <property type="molecule type" value="Genomic_DNA"/>
</dbReference>
<protein>
    <submittedName>
        <fullName evidence="2">Uncharacterized protein</fullName>
    </submittedName>
</protein>
<organism evidence="2 3">
    <name type="scientific">Roseimicrobium gellanilyticum</name>
    <dbReference type="NCBI Taxonomy" id="748857"/>
    <lineage>
        <taxon>Bacteria</taxon>
        <taxon>Pseudomonadati</taxon>
        <taxon>Verrucomicrobiota</taxon>
        <taxon>Verrucomicrobiia</taxon>
        <taxon>Verrucomicrobiales</taxon>
        <taxon>Verrucomicrobiaceae</taxon>
        <taxon>Roseimicrobium</taxon>
    </lineage>
</organism>
<dbReference type="AlphaFoldDB" id="A0A366HNY4"/>
<evidence type="ECO:0000256" key="1">
    <source>
        <dbReference type="SAM" id="MobiDB-lite"/>
    </source>
</evidence>
<dbReference type="Proteomes" id="UP000253426">
    <property type="component" value="Unassembled WGS sequence"/>
</dbReference>
<feature type="compositionally biased region" description="Basic and acidic residues" evidence="1">
    <location>
        <begin position="10"/>
        <end position="48"/>
    </location>
</feature>